<gene>
    <name evidence="2" type="ORF">ACFQ5D_16575</name>
</gene>
<reference evidence="3" key="1">
    <citation type="journal article" date="2019" name="Int. J. Syst. Evol. Microbiol.">
        <title>The Global Catalogue of Microorganisms (GCM) 10K type strain sequencing project: providing services to taxonomists for standard genome sequencing and annotation.</title>
        <authorList>
            <consortium name="The Broad Institute Genomics Platform"/>
            <consortium name="The Broad Institute Genome Sequencing Center for Infectious Disease"/>
            <person name="Wu L."/>
            <person name="Ma J."/>
        </authorList>
    </citation>
    <scope>NUCLEOTIDE SEQUENCE [LARGE SCALE GENOMIC DNA]</scope>
    <source>
        <strain evidence="3">CCM 9147</strain>
    </source>
</reference>
<dbReference type="Pfam" id="PF14424">
    <property type="entry name" value="Toxin-deaminase"/>
    <property type="match status" value="1"/>
</dbReference>
<proteinExistence type="predicted"/>
<dbReference type="RefSeq" id="WP_267497755.1">
    <property type="nucleotide sequence ID" value="NZ_JBHTNZ010000025.1"/>
</dbReference>
<dbReference type="EMBL" id="JBHTNZ010000025">
    <property type="protein sequence ID" value="MFD1462971.1"/>
    <property type="molecule type" value="Genomic_DNA"/>
</dbReference>
<organism evidence="2 3">
    <name type="scientific">Paenibacillus farraposensis</name>
    <dbReference type="NCBI Taxonomy" id="2807095"/>
    <lineage>
        <taxon>Bacteria</taxon>
        <taxon>Bacillati</taxon>
        <taxon>Bacillota</taxon>
        <taxon>Bacilli</taxon>
        <taxon>Bacillales</taxon>
        <taxon>Paenibacillaceae</taxon>
        <taxon>Paenibacillus</taxon>
    </lineage>
</organism>
<keyword evidence="3" id="KW-1185">Reference proteome</keyword>
<dbReference type="InterPro" id="IPR032721">
    <property type="entry name" value="Toxin-deaminase"/>
</dbReference>
<feature type="region of interest" description="Disordered" evidence="1">
    <location>
        <begin position="1"/>
        <end position="21"/>
    </location>
</feature>
<protein>
    <submittedName>
        <fullName evidence="2">Deaminase domain-containing protein</fullName>
    </submittedName>
</protein>
<evidence type="ECO:0000313" key="3">
    <source>
        <dbReference type="Proteomes" id="UP001597340"/>
    </source>
</evidence>
<dbReference type="Gene3D" id="3.40.140.10">
    <property type="entry name" value="Cytidine Deaminase, domain 2"/>
    <property type="match status" value="1"/>
</dbReference>
<evidence type="ECO:0000256" key="1">
    <source>
        <dbReference type="SAM" id="MobiDB-lite"/>
    </source>
</evidence>
<accession>A0ABW4DJ03</accession>
<comment type="caution">
    <text evidence="2">The sequence shown here is derived from an EMBL/GenBank/DDBJ whole genome shotgun (WGS) entry which is preliminary data.</text>
</comment>
<sequence length="146" mass="16629">MEKTRNSDEYKNLSKTQRDKLDRKLRKLSSGNVAVADVSIPGIKKKFQAHSQIHSADSVGSNVGDFSYSKVDKSLKSYVDDEFPRFNDTEAKILEDIASQIKDPNVKGRIDLFTELDACQSCSNLIMEFRRKFPNIELNVYSKSMK</sequence>
<name>A0ABW4DJ03_9BACL</name>
<dbReference type="Proteomes" id="UP001597340">
    <property type="component" value="Unassembled WGS sequence"/>
</dbReference>
<evidence type="ECO:0000313" key="2">
    <source>
        <dbReference type="EMBL" id="MFD1462971.1"/>
    </source>
</evidence>